<evidence type="ECO:0000256" key="3">
    <source>
        <dbReference type="ARBA" id="ARBA00022737"/>
    </source>
</evidence>
<dbReference type="GeneID" id="119742271"/>
<feature type="region of interest" description="Disordered" evidence="7">
    <location>
        <begin position="655"/>
        <end position="680"/>
    </location>
</feature>
<dbReference type="InterPro" id="IPR051865">
    <property type="entry name" value="WD-repeat_CDT2_adapter"/>
</dbReference>
<dbReference type="GO" id="GO:0005634">
    <property type="term" value="C:nucleus"/>
    <property type="evidence" value="ECO:0007669"/>
    <property type="project" value="TreeGrafter"/>
</dbReference>
<dbReference type="GO" id="GO:0007095">
    <property type="term" value="P:mitotic G2 DNA damage checkpoint signaling"/>
    <property type="evidence" value="ECO:0007669"/>
    <property type="project" value="TreeGrafter"/>
</dbReference>
<dbReference type="Proteomes" id="UP000887568">
    <property type="component" value="Unplaced"/>
</dbReference>
<name>A0A914BFH9_PATMI</name>
<feature type="region of interest" description="Disordered" evidence="7">
    <location>
        <begin position="794"/>
        <end position="836"/>
    </location>
</feature>
<keyword evidence="4" id="KW-0833">Ubl conjugation pathway</keyword>
<dbReference type="RefSeq" id="XP_038074197.1">
    <property type="nucleotide sequence ID" value="XM_038218269.1"/>
</dbReference>
<dbReference type="Gene3D" id="2.130.10.10">
    <property type="entry name" value="YVTN repeat-like/Quinoprotein amine dehydrogenase"/>
    <property type="match status" value="2"/>
</dbReference>
<keyword evidence="3" id="KW-0677">Repeat</keyword>
<dbReference type="PROSITE" id="PS50294">
    <property type="entry name" value="WD_REPEATS_REGION"/>
    <property type="match status" value="4"/>
</dbReference>
<keyword evidence="10" id="KW-1185">Reference proteome</keyword>
<evidence type="ECO:0000256" key="8">
    <source>
        <dbReference type="SAM" id="SignalP"/>
    </source>
</evidence>
<feature type="region of interest" description="Disordered" evidence="7">
    <location>
        <begin position="451"/>
        <end position="546"/>
    </location>
</feature>
<feature type="region of interest" description="Disordered" evidence="7">
    <location>
        <begin position="756"/>
        <end position="778"/>
    </location>
</feature>
<protein>
    <recommendedName>
        <fullName evidence="11">Denticleless protein homolog</fullName>
    </recommendedName>
</protein>
<feature type="compositionally biased region" description="Polar residues" evidence="7">
    <location>
        <begin position="455"/>
        <end position="464"/>
    </location>
</feature>
<organism evidence="9 10">
    <name type="scientific">Patiria miniata</name>
    <name type="common">Bat star</name>
    <name type="synonym">Asterina miniata</name>
    <dbReference type="NCBI Taxonomy" id="46514"/>
    <lineage>
        <taxon>Eukaryota</taxon>
        <taxon>Metazoa</taxon>
        <taxon>Echinodermata</taxon>
        <taxon>Eleutherozoa</taxon>
        <taxon>Asterozoa</taxon>
        <taxon>Asteroidea</taxon>
        <taxon>Valvatacea</taxon>
        <taxon>Valvatida</taxon>
        <taxon>Asterinidae</taxon>
        <taxon>Patiria</taxon>
    </lineage>
</organism>
<keyword evidence="8" id="KW-0732">Signal</keyword>
<evidence type="ECO:0000256" key="6">
    <source>
        <dbReference type="PROSITE-ProRule" id="PRU00221"/>
    </source>
</evidence>
<evidence type="ECO:0000256" key="5">
    <source>
        <dbReference type="ARBA" id="ARBA00038344"/>
    </source>
</evidence>
<evidence type="ECO:0000256" key="1">
    <source>
        <dbReference type="ARBA" id="ARBA00004906"/>
    </source>
</evidence>
<dbReference type="PRINTS" id="PR00320">
    <property type="entry name" value="GPROTEINBRPT"/>
</dbReference>
<feature type="repeat" description="WD" evidence="6">
    <location>
        <begin position="116"/>
        <end position="157"/>
    </location>
</feature>
<keyword evidence="2 6" id="KW-0853">WD repeat</keyword>
<dbReference type="OMA" id="QDVENSC"/>
<dbReference type="CDD" id="cd00200">
    <property type="entry name" value="WD40"/>
    <property type="match status" value="1"/>
</dbReference>
<dbReference type="PROSITE" id="PS00678">
    <property type="entry name" value="WD_REPEATS_1"/>
    <property type="match status" value="1"/>
</dbReference>
<dbReference type="PANTHER" id="PTHR22852">
    <property type="entry name" value="LETHAL 2 DENTICLELESS PROTEIN RETINOIC ACID-REGULATED NUCLEAR MATRIX-ASSOCIATED PROTEIN"/>
    <property type="match status" value="1"/>
</dbReference>
<comment type="similarity">
    <text evidence="5">Belongs to the WD repeat cdt2 family.</text>
</comment>
<dbReference type="EnsemblMetazoa" id="XM_038218269.1">
    <property type="protein sequence ID" value="XP_038074197.1"/>
    <property type="gene ID" value="LOC119742271"/>
</dbReference>
<comment type="pathway">
    <text evidence="1">Protein modification; protein ubiquitination.</text>
</comment>
<dbReference type="GO" id="GO:0043161">
    <property type="term" value="P:proteasome-mediated ubiquitin-dependent protein catabolic process"/>
    <property type="evidence" value="ECO:0007669"/>
    <property type="project" value="TreeGrafter"/>
</dbReference>
<accession>A0A914BFH9</accession>
<dbReference type="PANTHER" id="PTHR22852:SF0">
    <property type="entry name" value="DENTICLELESS PROTEIN HOMOLOG"/>
    <property type="match status" value="1"/>
</dbReference>
<evidence type="ECO:0000256" key="7">
    <source>
        <dbReference type="SAM" id="MobiDB-lite"/>
    </source>
</evidence>
<dbReference type="InterPro" id="IPR001680">
    <property type="entry name" value="WD40_rpt"/>
</dbReference>
<feature type="repeat" description="WD" evidence="6">
    <location>
        <begin position="239"/>
        <end position="273"/>
    </location>
</feature>
<dbReference type="SUPFAM" id="SSF50978">
    <property type="entry name" value="WD40 repeat-like"/>
    <property type="match status" value="1"/>
</dbReference>
<feature type="region of interest" description="Disordered" evidence="7">
    <location>
        <begin position="216"/>
        <end position="237"/>
    </location>
</feature>
<dbReference type="GO" id="GO:0030674">
    <property type="term" value="F:protein-macromolecule adaptor activity"/>
    <property type="evidence" value="ECO:0007669"/>
    <property type="project" value="TreeGrafter"/>
</dbReference>
<feature type="compositionally biased region" description="Polar residues" evidence="7">
    <location>
        <begin position="523"/>
        <end position="541"/>
    </location>
</feature>
<feature type="repeat" description="WD" evidence="6">
    <location>
        <begin position="383"/>
        <end position="425"/>
    </location>
</feature>
<dbReference type="AlphaFoldDB" id="A0A914BFH9"/>
<dbReference type="Pfam" id="PF00400">
    <property type="entry name" value="WD40"/>
    <property type="match status" value="5"/>
</dbReference>
<dbReference type="PROSITE" id="PS50082">
    <property type="entry name" value="WD_REPEATS_2"/>
    <property type="match status" value="4"/>
</dbReference>
<feature type="compositionally biased region" description="Polar residues" evidence="7">
    <location>
        <begin position="814"/>
        <end position="836"/>
    </location>
</feature>
<feature type="compositionally biased region" description="Low complexity" evidence="7">
    <location>
        <begin position="799"/>
        <end position="813"/>
    </location>
</feature>
<dbReference type="InterPro" id="IPR015943">
    <property type="entry name" value="WD40/YVTN_repeat-like_dom_sf"/>
</dbReference>
<evidence type="ECO:0000313" key="9">
    <source>
        <dbReference type="EnsemblMetazoa" id="XP_038074197.1"/>
    </source>
</evidence>
<evidence type="ECO:0000313" key="10">
    <source>
        <dbReference type="Proteomes" id="UP000887568"/>
    </source>
</evidence>
<evidence type="ECO:0000256" key="2">
    <source>
        <dbReference type="ARBA" id="ARBA00022574"/>
    </source>
</evidence>
<dbReference type="InterPro" id="IPR019775">
    <property type="entry name" value="WD40_repeat_CS"/>
</dbReference>
<evidence type="ECO:0008006" key="11">
    <source>
        <dbReference type="Google" id="ProtNLM"/>
    </source>
</evidence>
<feature type="signal peptide" evidence="8">
    <location>
        <begin position="1"/>
        <end position="24"/>
    </location>
</feature>
<feature type="repeat" description="WD" evidence="6">
    <location>
        <begin position="158"/>
        <end position="193"/>
    </location>
</feature>
<dbReference type="OrthoDB" id="2096344at2759"/>
<dbReference type="InterPro" id="IPR020472">
    <property type="entry name" value="WD40_PAC1"/>
</dbReference>
<proteinExistence type="inferred from homology"/>
<dbReference type="CTD" id="51514"/>
<sequence>MRDIVIQQRLLLFIMVLSLTTARAKHGSKIGLGLLKHEVSGYRDVWDFVHETMLRLCCSPSDQYIFESESQLEQVPPFACSISKMANSSHLLAVVDEDGFVTLLNTRHSAEVVKVFRAHKNAVFDVAWASGKNQLVTASGDQMAGLWDAVTGTPLGVFRGHSCSLKSVCFRPGDSHVFATGARDGNILVWDTRCNNRGGSQAPYHTAVNVIREAHAEASKLRNTPSRKRSRLSPSLPMRGDNLSSVTVVNFQDDMSLFSAGATDSTIKVWDLRKCNKGMKKAPTPKLVYPYAGSSIKNGGFSSLVFNSTRSEFFASCTDDIIYRYSTLGSPTRPIATYSGHQNSSFYVKSALSRDDGLLLSGSRDGKAYIWNVERPQAPPVTLCGHEDEVTMVTWAEDDFPKVITGADDASIRIWRLHNYENPPTRHQAQDGLIGHAEQSQLSTQMKENLPPVTENASLRTCHSTPPRLSRSTSYEQETGKVSSAPPTTPTTPKPPSRRNSSISDWLKNSPKTNVKCKENSQDVENSCTKTDSERQASSPQKAPKEKCTVLGTANLNDINITNTKVSGSEQIVVDAQSGFNSGLKELKSSPKTKHVGTVLKQHDSAQREDLPCDVPAKAKRLGILDGAAISIDSTKDLQVELDLIANTRSKAHDHLQDFSNGNRPTKPSPVKTADTPIDDQSSAVMAIDSASHRNMLLETSVEKIDTGLKESPRPGQKRKRNEFAEELLTTNKNFKSENQNQDGSDSAAEAIFPGLVKRSRSLDSPRDAKGRGRGSLTSHAQHQMCTCSCSGNHRHPPGNSTAGNEAANGNAATQSTELTDSLDGTSSGRETPKISSCNGSTKNICFYFRPHTREVKRSHSDGTLVNMLNGKALSTVTPKHVK</sequence>
<dbReference type="InterPro" id="IPR036322">
    <property type="entry name" value="WD40_repeat_dom_sf"/>
</dbReference>
<dbReference type="SMART" id="SM00320">
    <property type="entry name" value="WD40"/>
    <property type="match status" value="6"/>
</dbReference>
<feature type="chain" id="PRO_5036873191" description="Denticleless protein homolog" evidence="8">
    <location>
        <begin position="25"/>
        <end position="883"/>
    </location>
</feature>
<evidence type="ECO:0000256" key="4">
    <source>
        <dbReference type="ARBA" id="ARBA00022786"/>
    </source>
</evidence>
<feature type="compositionally biased region" description="Basic and acidic residues" evidence="7">
    <location>
        <begin position="761"/>
        <end position="771"/>
    </location>
</feature>
<reference evidence="9" key="1">
    <citation type="submission" date="2022-11" db="UniProtKB">
        <authorList>
            <consortium name="EnsemblMetazoa"/>
        </authorList>
    </citation>
    <scope>IDENTIFICATION</scope>
</reference>
<feature type="compositionally biased region" description="Polar residues" evidence="7">
    <location>
        <begin position="470"/>
        <end position="482"/>
    </location>
</feature>